<evidence type="ECO:0000313" key="4">
    <source>
        <dbReference type="Proteomes" id="UP000823485"/>
    </source>
</evidence>
<gene>
    <name evidence="3" type="ORF">JOC94_000634</name>
</gene>
<dbReference type="Pfam" id="PF10864">
    <property type="entry name" value="DUF2663"/>
    <property type="match status" value="1"/>
</dbReference>
<keyword evidence="2" id="KW-1133">Transmembrane helix</keyword>
<feature type="coiled-coil region" evidence="1">
    <location>
        <begin position="96"/>
        <end position="123"/>
    </location>
</feature>
<reference evidence="3 4" key="1">
    <citation type="submission" date="2021-01" db="EMBL/GenBank/DDBJ databases">
        <title>Genomic Encyclopedia of Type Strains, Phase IV (KMG-IV): sequencing the most valuable type-strain genomes for metagenomic binning, comparative biology and taxonomic classification.</title>
        <authorList>
            <person name="Goeker M."/>
        </authorList>
    </citation>
    <scope>NUCLEOTIDE SEQUENCE [LARGE SCALE GENOMIC DNA]</scope>
    <source>
        <strain evidence="3 4">DSM 105453</strain>
    </source>
</reference>
<keyword evidence="2" id="KW-0812">Transmembrane</keyword>
<dbReference type="RefSeq" id="WP_236016955.1">
    <property type="nucleotide sequence ID" value="NZ_JAFBFH010000003.1"/>
</dbReference>
<keyword evidence="1" id="KW-0175">Coiled coil</keyword>
<proteinExistence type="predicted"/>
<dbReference type="EMBL" id="JAFBFH010000003">
    <property type="protein sequence ID" value="MBM7713665.1"/>
    <property type="molecule type" value="Genomic_DNA"/>
</dbReference>
<protein>
    <recommendedName>
        <fullName evidence="5">DUF2663 family protein</fullName>
    </recommendedName>
</protein>
<dbReference type="InterPro" id="IPR020210">
    <property type="entry name" value="Uncharacterised_YpbF_TM"/>
</dbReference>
<keyword evidence="2" id="KW-0472">Membrane</keyword>
<evidence type="ECO:0000313" key="3">
    <source>
        <dbReference type="EMBL" id="MBM7713665.1"/>
    </source>
</evidence>
<comment type="caution">
    <text evidence="3">The sequence shown here is derived from an EMBL/GenBank/DDBJ whole genome shotgun (WGS) entry which is preliminary data.</text>
</comment>
<sequence length="153" mass="18375">MTMEMIFQKLDDQTDQATKKMIQNLIERKLKFDRYKNIHFFLLTIACLYCLAIGYVCYEYFIIPHDLSAIEAVSAIMGTAYFAYLFIIGALLFGSVKIFYERKEKAEKEYQELRCEIIDKSKDLWHEDSWGDRYQVFEQIKRQYDINLFHESK</sequence>
<keyword evidence="4" id="KW-1185">Reference proteome</keyword>
<evidence type="ECO:0008006" key="5">
    <source>
        <dbReference type="Google" id="ProtNLM"/>
    </source>
</evidence>
<evidence type="ECO:0000256" key="2">
    <source>
        <dbReference type="SAM" id="Phobius"/>
    </source>
</evidence>
<evidence type="ECO:0000256" key="1">
    <source>
        <dbReference type="SAM" id="Coils"/>
    </source>
</evidence>
<name>A0ABS2R1Z9_9BACI</name>
<feature type="transmembrane region" description="Helical" evidence="2">
    <location>
        <begin position="81"/>
        <end position="100"/>
    </location>
</feature>
<feature type="transmembrane region" description="Helical" evidence="2">
    <location>
        <begin position="38"/>
        <end position="61"/>
    </location>
</feature>
<accession>A0ABS2R1Z9</accession>
<dbReference type="Proteomes" id="UP000823485">
    <property type="component" value="Unassembled WGS sequence"/>
</dbReference>
<organism evidence="3 4">
    <name type="scientific">Siminovitchia thermophila</name>
    <dbReference type="NCBI Taxonomy" id="1245522"/>
    <lineage>
        <taxon>Bacteria</taxon>
        <taxon>Bacillati</taxon>
        <taxon>Bacillota</taxon>
        <taxon>Bacilli</taxon>
        <taxon>Bacillales</taxon>
        <taxon>Bacillaceae</taxon>
        <taxon>Siminovitchia</taxon>
    </lineage>
</organism>